<sequence length="92" mass="10399">MMYESETWAASSTVMAKIDCSERKLLSERREETSVWLLLAWGETYCFAGDNGIATNWIDSVQALAEERVGSAELWSRTTHLGEDAGNRVRRP</sequence>
<name>A0ABR1BYY5_NECAM</name>
<comment type="caution">
    <text evidence="1">The sequence shown here is derived from an EMBL/GenBank/DDBJ whole genome shotgun (WGS) entry which is preliminary data.</text>
</comment>
<gene>
    <name evidence="1" type="primary">Necator_chrI.g3239</name>
    <name evidence="1" type="ORF">RB195_007110</name>
</gene>
<evidence type="ECO:0000313" key="1">
    <source>
        <dbReference type="EMBL" id="KAK6730440.1"/>
    </source>
</evidence>
<keyword evidence="2" id="KW-1185">Reference proteome</keyword>
<evidence type="ECO:0000313" key="2">
    <source>
        <dbReference type="Proteomes" id="UP001303046"/>
    </source>
</evidence>
<dbReference type="Proteomes" id="UP001303046">
    <property type="component" value="Unassembled WGS sequence"/>
</dbReference>
<protein>
    <recommendedName>
        <fullName evidence="3">PH domain-containing protein</fullName>
    </recommendedName>
</protein>
<proteinExistence type="predicted"/>
<accession>A0ABR1BYY5</accession>
<organism evidence="1 2">
    <name type="scientific">Necator americanus</name>
    <name type="common">Human hookworm</name>
    <dbReference type="NCBI Taxonomy" id="51031"/>
    <lineage>
        <taxon>Eukaryota</taxon>
        <taxon>Metazoa</taxon>
        <taxon>Ecdysozoa</taxon>
        <taxon>Nematoda</taxon>
        <taxon>Chromadorea</taxon>
        <taxon>Rhabditida</taxon>
        <taxon>Rhabditina</taxon>
        <taxon>Rhabditomorpha</taxon>
        <taxon>Strongyloidea</taxon>
        <taxon>Ancylostomatidae</taxon>
        <taxon>Bunostominae</taxon>
        <taxon>Necator</taxon>
    </lineage>
</organism>
<evidence type="ECO:0008006" key="3">
    <source>
        <dbReference type="Google" id="ProtNLM"/>
    </source>
</evidence>
<reference evidence="1 2" key="1">
    <citation type="submission" date="2023-08" db="EMBL/GenBank/DDBJ databases">
        <title>A Necator americanus chromosomal reference genome.</title>
        <authorList>
            <person name="Ilik V."/>
            <person name="Petrzelkova K.J."/>
            <person name="Pardy F."/>
            <person name="Fuh T."/>
            <person name="Niatou-Singa F.S."/>
            <person name="Gouil Q."/>
            <person name="Baker L."/>
            <person name="Ritchie M.E."/>
            <person name="Jex A.R."/>
            <person name="Gazzola D."/>
            <person name="Li H."/>
            <person name="Toshio Fujiwara R."/>
            <person name="Zhan B."/>
            <person name="Aroian R.V."/>
            <person name="Pafco B."/>
            <person name="Schwarz E.M."/>
        </authorList>
    </citation>
    <scope>NUCLEOTIDE SEQUENCE [LARGE SCALE GENOMIC DNA]</scope>
    <source>
        <strain evidence="1 2">Aroian</strain>
        <tissue evidence="1">Whole animal</tissue>
    </source>
</reference>
<dbReference type="EMBL" id="JAVFWL010000001">
    <property type="protein sequence ID" value="KAK6730440.1"/>
    <property type="molecule type" value="Genomic_DNA"/>
</dbReference>